<evidence type="ECO:0000256" key="6">
    <source>
        <dbReference type="ARBA" id="ARBA00023004"/>
    </source>
</evidence>
<evidence type="ECO:0000256" key="13">
    <source>
        <dbReference type="SAM" id="SignalP"/>
    </source>
</evidence>
<keyword evidence="7" id="KW-0406">Ion transport</keyword>
<keyword evidence="9 11" id="KW-0472">Membrane</keyword>
<evidence type="ECO:0000313" key="17">
    <source>
        <dbReference type="Proteomes" id="UP000175691"/>
    </source>
</evidence>
<keyword evidence="5 11" id="KW-0812">Transmembrane</keyword>
<keyword evidence="10 11" id="KW-0998">Cell outer membrane</keyword>
<comment type="similarity">
    <text evidence="11 12">Belongs to the TonB-dependent receptor family.</text>
</comment>
<dbReference type="InterPro" id="IPR036942">
    <property type="entry name" value="Beta-barrel_TonB_sf"/>
</dbReference>
<evidence type="ECO:0000256" key="3">
    <source>
        <dbReference type="ARBA" id="ARBA00022452"/>
    </source>
</evidence>
<dbReference type="AlphaFoldDB" id="A0A1E7ZBU6"/>
<comment type="caution">
    <text evidence="16">The sequence shown here is derived from an EMBL/GenBank/DDBJ whole genome shotgun (WGS) entry which is preliminary data.</text>
</comment>
<comment type="subcellular location">
    <subcellularLocation>
        <location evidence="1 11">Cell outer membrane</location>
        <topology evidence="1 11">Multi-pass membrane protein</topology>
    </subcellularLocation>
</comment>
<dbReference type="Gene3D" id="2.40.170.20">
    <property type="entry name" value="TonB-dependent receptor, beta-barrel domain"/>
    <property type="match status" value="1"/>
</dbReference>
<evidence type="ECO:0000256" key="1">
    <source>
        <dbReference type="ARBA" id="ARBA00004571"/>
    </source>
</evidence>
<dbReference type="Pfam" id="PF00593">
    <property type="entry name" value="TonB_dep_Rec_b-barrel"/>
    <property type="match status" value="1"/>
</dbReference>
<dbReference type="GO" id="GO:0006826">
    <property type="term" value="P:iron ion transport"/>
    <property type="evidence" value="ECO:0007669"/>
    <property type="project" value="UniProtKB-KW"/>
</dbReference>
<dbReference type="InterPro" id="IPR012910">
    <property type="entry name" value="Plug_dom"/>
</dbReference>
<keyword evidence="3 11" id="KW-1134">Transmembrane beta strand</keyword>
<protein>
    <recommendedName>
        <fullName evidence="18">TonB-dependent receptor</fullName>
    </recommendedName>
</protein>
<feature type="chain" id="PRO_5009209668" description="TonB-dependent receptor" evidence="13">
    <location>
        <begin position="27"/>
        <end position="738"/>
    </location>
</feature>
<feature type="signal peptide" evidence="13">
    <location>
        <begin position="1"/>
        <end position="26"/>
    </location>
</feature>
<evidence type="ECO:0000256" key="4">
    <source>
        <dbReference type="ARBA" id="ARBA00022496"/>
    </source>
</evidence>
<dbReference type="GO" id="GO:0009279">
    <property type="term" value="C:cell outer membrane"/>
    <property type="evidence" value="ECO:0007669"/>
    <property type="project" value="UniProtKB-SubCell"/>
</dbReference>
<dbReference type="OrthoDB" id="127311at2"/>
<evidence type="ECO:0000259" key="15">
    <source>
        <dbReference type="Pfam" id="PF07715"/>
    </source>
</evidence>
<evidence type="ECO:0000256" key="10">
    <source>
        <dbReference type="ARBA" id="ARBA00023237"/>
    </source>
</evidence>
<keyword evidence="17" id="KW-1185">Reference proteome</keyword>
<evidence type="ECO:0008006" key="18">
    <source>
        <dbReference type="Google" id="ProtNLM"/>
    </source>
</evidence>
<dbReference type="InterPro" id="IPR039426">
    <property type="entry name" value="TonB-dep_rcpt-like"/>
</dbReference>
<feature type="domain" description="TonB-dependent receptor-like beta-barrel" evidence="14">
    <location>
        <begin position="263"/>
        <end position="699"/>
    </location>
</feature>
<reference evidence="16 17" key="1">
    <citation type="submission" date="2016-08" db="EMBL/GenBank/DDBJ databases">
        <authorList>
            <person name="Seilhamer J.J."/>
        </authorList>
    </citation>
    <scope>NUCLEOTIDE SEQUENCE [LARGE SCALE GENOMIC DNA]</scope>
    <source>
        <strain evidence="16 17">KCTC 42603</strain>
    </source>
</reference>
<dbReference type="PROSITE" id="PS52016">
    <property type="entry name" value="TONB_DEPENDENT_REC_3"/>
    <property type="match status" value="1"/>
</dbReference>
<name>A0A1E7ZBU6_9ALTE</name>
<proteinExistence type="inferred from homology"/>
<evidence type="ECO:0000256" key="12">
    <source>
        <dbReference type="RuleBase" id="RU003357"/>
    </source>
</evidence>
<keyword evidence="6" id="KW-0408">Iron</keyword>
<dbReference type="RefSeq" id="WP_070125363.1">
    <property type="nucleotide sequence ID" value="NZ_MDHN01000021.1"/>
</dbReference>
<evidence type="ECO:0000256" key="8">
    <source>
        <dbReference type="ARBA" id="ARBA00023077"/>
    </source>
</evidence>
<evidence type="ECO:0000256" key="5">
    <source>
        <dbReference type="ARBA" id="ARBA00022692"/>
    </source>
</evidence>
<feature type="domain" description="TonB-dependent receptor plug" evidence="15">
    <location>
        <begin position="52"/>
        <end position="162"/>
    </location>
</feature>
<dbReference type="STRING" id="1656094.BFC18_11075"/>
<dbReference type="EMBL" id="MDHN01000021">
    <property type="protein sequence ID" value="OFC70970.1"/>
    <property type="molecule type" value="Genomic_DNA"/>
</dbReference>
<dbReference type="PANTHER" id="PTHR32552">
    <property type="entry name" value="FERRICHROME IRON RECEPTOR-RELATED"/>
    <property type="match status" value="1"/>
</dbReference>
<accession>A0A1E7ZBU6</accession>
<evidence type="ECO:0000259" key="14">
    <source>
        <dbReference type="Pfam" id="PF00593"/>
    </source>
</evidence>
<dbReference type="PANTHER" id="PTHR32552:SF81">
    <property type="entry name" value="TONB-DEPENDENT OUTER MEMBRANE RECEPTOR"/>
    <property type="match status" value="1"/>
</dbReference>
<dbReference type="SUPFAM" id="SSF56935">
    <property type="entry name" value="Porins"/>
    <property type="match status" value="1"/>
</dbReference>
<dbReference type="Proteomes" id="UP000175691">
    <property type="component" value="Unassembled WGS sequence"/>
</dbReference>
<keyword evidence="4" id="KW-0410">Iron transport</keyword>
<evidence type="ECO:0000256" key="2">
    <source>
        <dbReference type="ARBA" id="ARBA00022448"/>
    </source>
</evidence>
<evidence type="ECO:0000256" key="7">
    <source>
        <dbReference type="ARBA" id="ARBA00023065"/>
    </source>
</evidence>
<keyword evidence="13" id="KW-0732">Signal</keyword>
<evidence type="ECO:0000313" key="16">
    <source>
        <dbReference type="EMBL" id="OFC70970.1"/>
    </source>
</evidence>
<keyword evidence="2 11" id="KW-0813">Transport</keyword>
<gene>
    <name evidence="16" type="ORF">BFC18_11075</name>
</gene>
<dbReference type="InterPro" id="IPR000531">
    <property type="entry name" value="Beta-barrel_TonB"/>
</dbReference>
<dbReference type="Pfam" id="PF07715">
    <property type="entry name" value="Plug"/>
    <property type="match status" value="1"/>
</dbReference>
<evidence type="ECO:0000256" key="11">
    <source>
        <dbReference type="PROSITE-ProRule" id="PRU01360"/>
    </source>
</evidence>
<sequence length="738" mass="79802">MTLSSKMKSAPLVSALALAVSFGLQAQETPAAEKKGSLEVISVTAQKRVENAQEIPITMSVVNAEKVNSYAVSGDDIKFLTARVPSLVAESSMGRSFPRFYIRGFGNTDFSFNASQPVELVYDDVIQSSPNMKGFPIFDVERIEVLKGPQGTLFGRNTPAGVVKIDTKKPTADADGYVSASFGRFGQTNLQGAVGGTLIDGVLTGRVSGITQNRSDFVSNEYTGEEDALGGYHDNAARVQLDWTPTDDISVLFNYHHRDLNGTSTIFYANAIEGGTKGFRDGWNRYLVNQDGNNASRMKQDGGSIRATFELGEYTLTSISAYEDMSFYSLGDVDGGCASCDPASAPFFSVETAGDNGAKQYSEELRLASNFAGPFNYQTGLFYFYEKATNGDLGYSTENNNALNSLNDQKQTNHTVGVFVSGSYDIADDWSVSGGVRWTNDTKEFSSIEVLANGGQTVADPQSAYAETDESEISWDISSNYTLSDDVMVYGRIARGFRAPSIAGTPTYTTAVDAETLISYEAGVKSTLLDGDARLNVAVFRYEVDGQQLTAVGGEDNDTRLLNADESVGQGIEAELEYAVTPDFIITAAGSYNDTEIKDADLGVAACGSGCTVLDPINDNGFALINGNSLPQAPEWIGSFTARYTIPMENGDLYFFTDWAYKSETNLFLYESTEFTAEAALEGGLRVGYQTYDGYEVALWSRNITDVETVTGAIDFNNFTAIANQPRTFGIELKATFF</sequence>
<keyword evidence="8 12" id="KW-0798">TonB box</keyword>
<organism evidence="16 17">
    <name type="scientific">Alteromonas confluentis</name>
    <dbReference type="NCBI Taxonomy" id="1656094"/>
    <lineage>
        <taxon>Bacteria</taxon>
        <taxon>Pseudomonadati</taxon>
        <taxon>Pseudomonadota</taxon>
        <taxon>Gammaproteobacteria</taxon>
        <taxon>Alteromonadales</taxon>
        <taxon>Alteromonadaceae</taxon>
        <taxon>Alteromonas/Salinimonas group</taxon>
        <taxon>Alteromonas</taxon>
    </lineage>
</organism>
<evidence type="ECO:0000256" key="9">
    <source>
        <dbReference type="ARBA" id="ARBA00023136"/>
    </source>
</evidence>